<sequence length="117" mass="12703">MSKRDVTGRCLCGAVSLRARTDARIAHECHCSQCRRQSGHVWAYVTLPRADVVFDGPVSRHAHTDAAERGFCPTCGSFLFWAKNGEDAIDVSAGSLDAPTGLTLGAPSQWDSRGDYY</sequence>
<evidence type="ECO:0000256" key="3">
    <source>
        <dbReference type="ARBA" id="ARBA00022833"/>
    </source>
</evidence>
<name>A0ABT1MMF0_9RHOB</name>
<evidence type="ECO:0000259" key="5">
    <source>
        <dbReference type="PROSITE" id="PS51891"/>
    </source>
</evidence>
<keyword evidence="2" id="KW-0479">Metal-binding</keyword>
<dbReference type="PANTHER" id="PTHR33337:SF40">
    <property type="entry name" value="CENP-V_GFA DOMAIN-CONTAINING PROTEIN-RELATED"/>
    <property type="match status" value="1"/>
</dbReference>
<dbReference type="Proteomes" id="UP001203945">
    <property type="component" value="Unassembled WGS sequence"/>
</dbReference>
<dbReference type="RefSeq" id="WP_255328417.1">
    <property type="nucleotide sequence ID" value="NZ_JAKZEU010000001.1"/>
</dbReference>
<keyword evidence="4" id="KW-0456">Lyase</keyword>
<organism evidence="6 7">
    <name type="scientific">Paracoccus albicereus</name>
    <dbReference type="NCBI Taxonomy" id="2922394"/>
    <lineage>
        <taxon>Bacteria</taxon>
        <taxon>Pseudomonadati</taxon>
        <taxon>Pseudomonadota</taxon>
        <taxon>Alphaproteobacteria</taxon>
        <taxon>Rhodobacterales</taxon>
        <taxon>Paracoccaceae</taxon>
        <taxon>Paracoccus</taxon>
    </lineage>
</organism>
<proteinExistence type="inferred from homology"/>
<evidence type="ECO:0000256" key="2">
    <source>
        <dbReference type="ARBA" id="ARBA00022723"/>
    </source>
</evidence>
<evidence type="ECO:0000313" key="6">
    <source>
        <dbReference type="EMBL" id="MCQ0969465.1"/>
    </source>
</evidence>
<comment type="caution">
    <text evidence="6">The sequence shown here is derived from an EMBL/GenBank/DDBJ whole genome shotgun (WGS) entry which is preliminary data.</text>
</comment>
<reference evidence="6 7" key="1">
    <citation type="submission" date="2022-03" db="EMBL/GenBank/DDBJ databases">
        <authorList>
            <person name="He Y."/>
        </authorList>
    </citation>
    <scope>NUCLEOTIDE SEQUENCE [LARGE SCALE GENOMIC DNA]</scope>
    <source>
        <strain evidence="6 7">TK19116</strain>
        <plasmid evidence="6">unnamed1</plasmid>
    </source>
</reference>
<dbReference type="InterPro" id="IPR011057">
    <property type="entry name" value="Mss4-like_sf"/>
</dbReference>
<accession>A0ABT1MMF0</accession>
<dbReference type="PROSITE" id="PS51891">
    <property type="entry name" value="CENP_V_GFA"/>
    <property type="match status" value="1"/>
</dbReference>
<dbReference type="SUPFAM" id="SSF51316">
    <property type="entry name" value="Mss4-like"/>
    <property type="match status" value="1"/>
</dbReference>
<keyword evidence="6" id="KW-0614">Plasmid</keyword>
<feature type="domain" description="CENP-V/GFA" evidence="5">
    <location>
        <begin position="6"/>
        <end position="111"/>
    </location>
</feature>
<dbReference type="InterPro" id="IPR006913">
    <property type="entry name" value="CENP-V/GFA"/>
</dbReference>
<geneLocation type="plasmid" evidence="6">
    <name>unnamed1</name>
</geneLocation>
<protein>
    <submittedName>
        <fullName evidence="6">GFA family protein</fullName>
    </submittedName>
</protein>
<comment type="similarity">
    <text evidence="1">Belongs to the Gfa family.</text>
</comment>
<evidence type="ECO:0000313" key="7">
    <source>
        <dbReference type="Proteomes" id="UP001203945"/>
    </source>
</evidence>
<evidence type="ECO:0000256" key="4">
    <source>
        <dbReference type="ARBA" id="ARBA00023239"/>
    </source>
</evidence>
<dbReference type="Pfam" id="PF04828">
    <property type="entry name" value="GFA"/>
    <property type="match status" value="1"/>
</dbReference>
<keyword evidence="3" id="KW-0862">Zinc</keyword>
<dbReference type="EMBL" id="JAKZEU010000001">
    <property type="protein sequence ID" value="MCQ0969465.1"/>
    <property type="molecule type" value="Genomic_DNA"/>
</dbReference>
<gene>
    <name evidence="6" type="ORF">MLD63_03300</name>
</gene>
<evidence type="ECO:0000256" key="1">
    <source>
        <dbReference type="ARBA" id="ARBA00005495"/>
    </source>
</evidence>
<dbReference type="PANTHER" id="PTHR33337">
    <property type="entry name" value="GFA DOMAIN-CONTAINING PROTEIN"/>
    <property type="match status" value="1"/>
</dbReference>
<dbReference type="Gene3D" id="3.90.1590.10">
    <property type="entry name" value="glutathione-dependent formaldehyde- activating enzyme (gfa)"/>
    <property type="match status" value="1"/>
</dbReference>
<keyword evidence="7" id="KW-1185">Reference proteome</keyword>